<protein>
    <submittedName>
        <fullName evidence="2">Uncharacterized protein</fullName>
    </submittedName>
</protein>
<reference evidence="2" key="1">
    <citation type="submission" date="2017-02" db="UniProtKB">
        <authorList>
            <consortium name="WormBaseParasite"/>
        </authorList>
    </citation>
    <scope>IDENTIFICATION</scope>
</reference>
<dbReference type="AlphaFoldDB" id="A0A0M3HNL6"/>
<keyword evidence="1" id="KW-1185">Reference proteome</keyword>
<dbReference type="Proteomes" id="UP000036681">
    <property type="component" value="Unplaced"/>
</dbReference>
<organism evidence="1 2">
    <name type="scientific">Ascaris lumbricoides</name>
    <name type="common">Giant roundworm</name>
    <dbReference type="NCBI Taxonomy" id="6252"/>
    <lineage>
        <taxon>Eukaryota</taxon>
        <taxon>Metazoa</taxon>
        <taxon>Ecdysozoa</taxon>
        <taxon>Nematoda</taxon>
        <taxon>Chromadorea</taxon>
        <taxon>Rhabditida</taxon>
        <taxon>Spirurina</taxon>
        <taxon>Ascaridomorpha</taxon>
        <taxon>Ascaridoidea</taxon>
        <taxon>Ascarididae</taxon>
        <taxon>Ascaris</taxon>
    </lineage>
</organism>
<evidence type="ECO:0000313" key="2">
    <source>
        <dbReference type="WBParaSite" id="ALUE_0000330401-mRNA-1"/>
    </source>
</evidence>
<accession>A0A0M3HNL6</accession>
<sequence length="267" mass="29963">MCEACYDEVVYVSKTRSCLAHARASVCPISQLQNHEITKFEREEISLASTLLALAAEKSIAHLAAVMGKPASFCDWPFPESNDEENMASLTTAILSMLAATMIAGSLSDERVNKKAETGYVIFSKKIAALHDNHLMYRFRKVMSTVLRDTNEDVLVSSDKDQRGLPSCLPIINKISADDEFMHMLREKCYDLHHALHFLSEAVDIKVSEVLDVILKSNKVDVGEALSVFENILASSAKEIDDTSSWIREALRIKLFNEWVKSQQLHR</sequence>
<dbReference type="WBParaSite" id="ALUE_0000330401-mRNA-1">
    <property type="protein sequence ID" value="ALUE_0000330401-mRNA-1"/>
    <property type="gene ID" value="ALUE_0000330401"/>
</dbReference>
<name>A0A0M3HNL6_ASCLU</name>
<evidence type="ECO:0000313" key="1">
    <source>
        <dbReference type="Proteomes" id="UP000036681"/>
    </source>
</evidence>
<proteinExistence type="predicted"/>